<keyword evidence="1" id="KW-0732">Signal</keyword>
<gene>
    <name evidence="2" type="ORF">TNIN_213951</name>
</gene>
<dbReference type="Proteomes" id="UP000886998">
    <property type="component" value="Unassembled WGS sequence"/>
</dbReference>
<evidence type="ECO:0000313" key="2">
    <source>
        <dbReference type="EMBL" id="GFY37516.1"/>
    </source>
</evidence>
<comment type="caution">
    <text evidence="2">The sequence shown here is derived from an EMBL/GenBank/DDBJ whole genome shotgun (WGS) entry which is preliminary data.</text>
</comment>
<feature type="chain" id="PRO_5036482873" evidence="1">
    <location>
        <begin position="20"/>
        <end position="306"/>
    </location>
</feature>
<dbReference type="AlphaFoldDB" id="A0A8X7BMG4"/>
<evidence type="ECO:0000313" key="3">
    <source>
        <dbReference type="Proteomes" id="UP000886998"/>
    </source>
</evidence>
<dbReference type="OrthoDB" id="6434258at2759"/>
<organism evidence="2 3">
    <name type="scientific">Trichonephila inaurata madagascariensis</name>
    <dbReference type="NCBI Taxonomy" id="2747483"/>
    <lineage>
        <taxon>Eukaryota</taxon>
        <taxon>Metazoa</taxon>
        <taxon>Ecdysozoa</taxon>
        <taxon>Arthropoda</taxon>
        <taxon>Chelicerata</taxon>
        <taxon>Arachnida</taxon>
        <taxon>Araneae</taxon>
        <taxon>Araneomorphae</taxon>
        <taxon>Entelegynae</taxon>
        <taxon>Araneoidea</taxon>
        <taxon>Nephilidae</taxon>
        <taxon>Trichonephila</taxon>
        <taxon>Trichonephila inaurata</taxon>
    </lineage>
</organism>
<proteinExistence type="predicted"/>
<keyword evidence="3" id="KW-1185">Reference proteome</keyword>
<protein>
    <submittedName>
        <fullName evidence="2">Uncharacterized protein</fullName>
    </submittedName>
</protein>
<accession>A0A8X7BMG4</accession>
<sequence length="306" mass="32777">MGLFYALLPCLVLAVGVQSGANSIATVKQPNTSSTLPVPIHAFVMGSTHIMKKMTSNDVEQKRDVIKEVVLMKYIIVATETTGDNFIGLLNQGNPCSYNCYDSHKPCNIYEEYFPDGISCYTSNKLGQCIDGHCVLGESWITNEEESEDIDGSGVTVTETRNVEGPRERTATAISASRSSIGVPKSGNQVVETAAASLASNANGRARTSGYKRITKLGSGRISGAISEWGTTGSAIGEESRLGAGSEKIVGLIGISESGKEIDALPDEIDVLGVAVDWDNNRESGELLNYEEVYWVHDGESQNIIQ</sequence>
<evidence type="ECO:0000256" key="1">
    <source>
        <dbReference type="SAM" id="SignalP"/>
    </source>
</evidence>
<feature type="signal peptide" evidence="1">
    <location>
        <begin position="1"/>
        <end position="19"/>
    </location>
</feature>
<reference evidence="2" key="1">
    <citation type="submission" date="2020-08" db="EMBL/GenBank/DDBJ databases">
        <title>Multicomponent nature underlies the extraordinary mechanical properties of spider dragline silk.</title>
        <authorList>
            <person name="Kono N."/>
            <person name="Nakamura H."/>
            <person name="Mori M."/>
            <person name="Yoshida Y."/>
            <person name="Ohtoshi R."/>
            <person name="Malay A.D."/>
            <person name="Moran D.A.P."/>
            <person name="Tomita M."/>
            <person name="Numata K."/>
            <person name="Arakawa K."/>
        </authorList>
    </citation>
    <scope>NUCLEOTIDE SEQUENCE</scope>
</reference>
<dbReference type="EMBL" id="BMAV01000334">
    <property type="protein sequence ID" value="GFY37516.1"/>
    <property type="molecule type" value="Genomic_DNA"/>
</dbReference>
<name>A0A8X7BMG4_9ARAC</name>